<dbReference type="InterPro" id="IPR003593">
    <property type="entry name" value="AAA+_ATPase"/>
</dbReference>
<dbReference type="GO" id="GO:0005524">
    <property type="term" value="F:ATP binding"/>
    <property type="evidence" value="ECO:0007669"/>
    <property type="project" value="UniProtKB-KW"/>
</dbReference>
<keyword evidence="5" id="KW-0547">Nucleotide-binding</keyword>
<gene>
    <name evidence="10" type="primary">tauB</name>
    <name evidence="11" type="ORF">BI344_14665</name>
    <name evidence="10" type="ORF">BI347_18205</name>
</gene>
<dbReference type="OrthoDB" id="9783039at2"/>
<keyword evidence="3" id="KW-1003">Cell membrane</keyword>
<keyword evidence="13" id="KW-1185">Reference proteome</keyword>
<dbReference type="RefSeq" id="WP_071112387.1">
    <property type="nucleotide sequence ID" value="NZ_MKCS01000002.1"/>
</dbReference>
<dbReference type="Proteomes" id="UP000180088">
    <property type="component" value="Unassembled WGS sequence"/>
</dbReference>
<evidence type="ECO:0000313" key="12">
    <source>
        <dbReference type="Proteomes" id="UP000180088"/>
    </source>
</evidence>
<comment type="caution">
    <text evidence="10">The sequence shown here is derived from an EMBL/GenBank/DDBJ whole genome shotgun (WGS) entry which is preliminary data.</text>
</comment>
<dbReference type="CDD" id="cd03293">
    <property type="entry name" value="ABC_NrtD_SsuB_transporters"/>
    <property type="match status" value="1"/>
</dbReference>
<keyword evidence="8" id="KW-0472">Membrane</keyword>
<keyword evidence="2" id="KW-0813">Transport</keyword>
<dbReference type="PANTHER" id="PTHR42788:SF18">
    <property type="entry name" value="TAURINE IMPORT ATP-BINDING PROTEIN TAUB"/>
    <property type="match status" value="1"/>
</dbReference>
<dbReference type="InterPro" id="IPR017871">
    <property type="entry name" value="ABC_transporter-like_CS"/>
</dbReference>
<evidence type="ECO:0000256" key="3">
    <source>
        <dbReference type="ARBA" id="ARBA00022475"/>
    </source>
</evidence>
<dbReference type="Gene3D" id="3.40.50.300">
    <property type="entry name" value="P-loop containing nucleotide triphosphate hydrolases"/>
    <property type="match status" value="1"/>
</dbReference>
<dbReference type="EMBL" id="MKCT01000014">
    <property type="protein sequence ID" value="OHX20667.1"/>
    <property type="molecule type" value="Genomic_DNA"/>
</dbReference>
<proteinExistence type="inferred from homology"/>
<keyword evidence="6 10" id="KW-0067">ATP-binding</keyword>
<evidence type="ECO:0000256" key="2">
    <source>
        <dbReference type="ARBA" id="ARBA00022448"/>
    </source>
</evidence>
<keyword evidence="7" id="KW-1278">Translocase</keyword>
<dbReference type="EMBL" id="MKCS01000002">
    <property type="protein sequence ID" value="OHX11583.1"/>
    <property type="molecule type" value="Genomic_DNA"/>
</dbReference>
<evidence type="ECO:0000259" key="9">
    <source>
        <dbReference type="PROSITE" id="PS50893"/>
    </source>
</evidence>
<evidence type="ECO:0000256" key="4">
    <source>
        <dbReference type="ARBA" id="ARBA00022519"/>
    </source>
</evidence>
<dbReference type="SUPFAM" id="SSF52540">
    <property type="entry name" value="P-loop containing nucleoside triphosphate hydrolases"/>
    <property type="match status" value="1"/>
</dbReference>
<evidence type="ECO:0000313" key="13">
    <source>
        <dbReference type="Proteomes" id="UP000180280"/>
    </source>
</evidence>
<dbReference type="STRING" id="1903179.BI347_18205"/>
<evidence type="ECO:0000256" key="7">
    <source>
        <dbReference type="ARBA" id="ARBA00022967"/>
    </source>
</evidence>
<dbReference type="InterPro" id="IPR003439">
    <property type="entry name" value="ABC_transporter-like_ATP-bd"/>
</dbReference>
<dbReference type="Pfam" id="PF00005">
    <property type="entry name" value="ABC_tran"/>
    <property type="match status" value="1"/>
</dbReference>
<feature type="domain" description="ABC transporter" evidence="9">
    <location>
        <begin position="5"/>
        <end position="232"/>
    </location>
</feature>
<dbReference type="GO" id="GO:0016887">
    <property type="term" value="F:ATP hydrolysis activity"/>
    <property type="evidence" value="ECO:0007669"/>
    <property type="project" value="InterPro"/>
</dbReference>
<dbReference type="PROSITE" id="PS50893">
    <property type="entry name" value="ABC_TRANSPORTER_2"/>
    <property type="match status" value="1"/>
</dbReference>
<evidence type="ECO:0000313" key="11">
    <source>
        <dbReference type="EMBL" id="OHX20667.1"/>
    </source>
</evidence>
<evidence type="ECO:0000256" key="5">
    <source>
        <dbReference type="ARBA" id="ARBA00022741"/>
    </source>
</evidence>
<sequence length="261" mass="28663">MSLSVHRVSVRYPGQAQPALSEVTLDIGPDDLTVALGPSGCGKTTLLNLFAGFVQPSGGAVSFDGKPVRRPGADRAVVFQHDALLPWLNVRDNVAFGLRLQGAAKPDRRARADEVLRQVDLAEAGDRQVWQLSGGQKQRVGIARALASPSRALLLDEPFGALDAFTREQMQELLLKVWRQSGRRIFLITHDIEEALFLATELVLMSPGPGRIVERLRLPFSRRYRDGEPARSIKSDPVFIELREQLLAALFAQRLPEGSAA</sequence>
<evidence type="ECO:0000256" key="8">
    <source>
        <dbReference type="ARBA" id="ARBA00023136"/>
    </source>
</evidence>
<dbReference type="NCBIfam" id="NF008421">
    <property type="entry name" value="PRK11248.1"/>
    <property type="match status" value="1"/>
</dbReference>
<dbReference type="InterPro" id="IPR027417">
    <property type="entry name" value="P-loop_NTPase"/>
</dbReference>
<evidence type="ECO:0000256" key="1">
    <source>
        <dbReference type="ARBA" id="ARBA00005417"/>
    </source>
</evidence>
<dbReference type="Proteomes" id="UP000180280">
    <property type="component" value="Unassembled WGS sequence"/>
</dbReference>
<dbReference type="PANTHER" id="PTHR42788">
    <property type="entry name" value="TAURINE IMPORT ATP-BINDING PROTEIN-RELATED"/>
    <property type="match status" value="1"/>
</dbReference>
<name>A0A1S1WXD6_9NEIS</name>
<reference evidence="12 13" key="1">
    <citation type="submission" date="2016-09" db="EMBL/GenBank/DDBJ databases">
        <title>Chromobacterium muskegensis sp. nov., an insecticidal bacterium isolated from Sphagnum bogs.</title>
        <authorList>
            <person name="Sparks M.E."/>
            <person name="Blackburn M.B."/>
            <person name="Gundersen-Rindal D.E."/>
            <person name="Mitchell A."/>
            <person name="Farrar R."/>
            <person name="Kuhar D."/>
        </authorList>
    </citation>
    <scope>NUCLEOTIDE SEQUENCE [LARGE SCALE GENOMIC DNA]</scope>
    <source>
        <strain evidence="11 13">14B-1</strain>
        <strain evidence="10 12">37-2</strain>
    </source>
</reference>
<evidence type="ECO:0000256" key="6">
    <source>
        <dbReference type="ARBA" id="ARBA00022840"/>
    </source>
</evidence>
<dbReference type="InterPro" id="IPR050166">
    <property type="entry name" value="ABC_transporter_ATP-bind"/>
</dbReference>
<dbReference type="PROSITE" id="PS00211">
    <property type="entry name" value="ABC_TRANSPORTER_1"/>
    <property type="match status" value="1"/>
</dbReference>
<dbReference type="AlphaFoldDB" id="A0A1S1WXD6"/>
<comment type="similarity">
    <text evidence="1">Belongs to the ABC transporter superfamily.</text>
</comment>
<dbReference type="SMART" id="SM00382">
    <property type="entry name" value="AAA"/>
    <property type="match status" value="1"/>
</dbReference>
<accession>A0A1S1WXD6</accession>
<evidence type="ECO:0000313" key="10">
    <source>
        <dbReference type="EMBL" id="OHX11583.1"/>
    </source>
</evidence>
<keyword evidence="4" id="KW-0997">Cell inner membrane</keyword>
<protein>
    <submittedName>
        <fullName evidence="10">Taurine transporter ATP-binding subunit</fullName>
    </submittedName>
</protein>
<organism evidence="10 12">
    <name type="scientific">Chromobacterium sphagni</name>
    <dbReference type="NCBI Taxonomy" id="1903179"/>
    <lineage>
        <taxon>Bacteria</taxon>
        <taxon>Pseudomonadati</taxon>
        <taxon>Pseudomonadota</taxon>
        <taxon>Betaproteobacteria</taxon>
        <taxon>Neisseriales</taxon>
        <taxon>Chromobacteriaceae</taxon>
        <taxon>Chromobacterium</taxon>
    </lineage>
</organism>